<dbReference type="InterPro" id="IPR010935">
    <property type="entry name" value="SMC_hinge"/>
</dbReference>
<evidence type="ECO:0000256" key="1">
    <source>
        <dbReference type="ARBA" id="ARBA00004496"/>
    </source>
</evidence>
<evidence type="ECO:0000256" key="2">
    <source>
        <dbReference type="ARBA" id="ARBA00022490"/>
    </source>
</evidence>
<dbReference type="Proteomes" id="UP000464317">
    <property type="component" value="Chromosome"/>
</dbReference>
<feature type="coiled-coil region" evidence="7">
    <location>
        <begin position="754"/>
        <end position="816"/>
    </location>
</feature>
<dbReference type="Gene3D" id="1.10.287.1490">
    <property type="match status" value="1"/>
</dbReference>
<dbReference type="HAMAP" id="MF_01894">
    <property type="entry name" value="Smc_prok"/>
    <property type="match status" value="1"/>
</dbReference>
<feature type="domain" description="SMC hinge" evidence="8">
    <location>
        <begin position="419"/>
        <end position="538"/>
    </location>
</feature>
<dbReference type="InterPro" id="IPR027417">
    <property type="entry name" value="P-loop_NTPase"/>
</dbReference>
<dbReference type="Gene3D" id="3.30.70.1620">
    <property type="match status" value="1"/>
</dbReference>
<evidence type="ECO:0000259" key="8">
    <source>
        <dbReference type="SMART" id="SM00968"/>
    </source>
</evidence>
<dbReference type="FunFam" id="3.40.50.300:FF:000901">
    <property type="entry name" value="Chromosome partition protein Smc"/>
    <property type="match status" value="1"/>
</dbReference>
<dbReference type="Gene3D" id="1.10.287.620">
    <property type="entry name" value="Helix Hairpins"/>
    <property type="match status" value="1"/>
</dbReference>
<keyword evidence="5 7" id="KW-0175">Coiled coil</keyword>
<dbReference type="InterPro" id="IPR003395">
    <property type="entry name" value="RecF/RecN/SMC_N"/>
</dbReference>
<keyword evidence="4 7" id="KW-0067">ATP-binding</keyword>
<dbReference type="Gene3D" id="3.40.50.300">
    <property type="entry name" value="P-loop containing nucleotide triphosphate hydrolases"/>
    <property type="match status" value="2"/>
</dbReference>
<gene>
    <name evidence="7 9" type="primary">smc</name>
    <name evidence="9" type="ORF">JPM2_1410</name>
</gene>
<feature type="binding site" evidence="7">
    <location>
        <begin position="32"/>
        <end position="39"/>
    </location>
    <ligand>
        <name>ATP</name>
        <dbReference type="ChEBI" id="CHEBI:30616"/>
    </ligand>
</feature>
<keyword evidence="3 7" id="KW-0547">Nucleotide-binding</keyword>
<accession>A0A809SEK3</accession>
<dbReference type="GO" id="GO:0005694">
    <property type="term" value="C:chromosome"/>
    <property type="evidence" value="ECO:0007669"/>
    <property type="project" value="InterPro"/>
</dbReference>
<dbReference type="GO" id="GO:0030261">
    <property type="term" value="P:chromosome condensation"/>
    <property type="evidence" value="ECO:0007669"/>
    <property type="project" value="InterPro"/>
</dbReference>
<evidence type="ECO:0000256" key="7">
    <source>
        <dbReference type="HAMAP-Rule" id="MF_01894"/>
    </source>
</evidence>
<dbReference type="SMART" id="SM00968">
    <property type="entry name" value="SMC_hinge"/>
    <property type="match status" value="1"/>
</dbReference>
<dbReference type="Gene3D" id="1.20.1060.20">
    <property type="match status" value="1"/>
</dbReference>
<dbReference type="SUPFAM" id="SSF75553">
    <property type="entry name" value="Smc hinge domain"/>
    <property type="match status" value="1"/>
</dbReference>
<dbReference type="GO" id="GO:0005524">
    <property type="term" value="F:ATP binding"/>
    <property type="evidence" value="ECO:0007669"/>
    <property type="project" value="UniProtKB-UniRule"/>
</dbReference>
<evidence type="ECO:0000256" key="5">
    <source>
        <dbReference type="ARBA" id="ARBA00023054"/>
    </source>
</evidence>
<dbReference type="GO" id="GO:0007062">
    <property type="term" value="P:sister chromatid cohesion"/>
    <property type="evidence" value="ECO:0007669"/>
    <property type="project" value="InterPro"/>
</dbReference>
<feature type="coiled-coil region" evidence="7">
    <location>
        <begin position="349"/>
        <end position="397"/>
    </location>
</feature>
<dbReference type="GO" id="GO:0016887">
    <property type="term" value="F:ATP hydrolysis activity"/>
    <property type="evidence" value="ECO:0007669"/>
    <property type="project" value="InterPro"/>
</dbReference>
<feature type="coiled-coil region" evidence="7">
    <location>
        <begin position="235"/>
        <end position="297"/>
    </location>
</feature>
<evidence type="ECO:0000256" key="4">
    <source>
        <dbReference type="ARBA" id="ARBA00022840"/>
    </source>
</evidence>
<dbReference type="GO" id="GO:0006260">
    <property type="term" value="P:DNA replication"/>
    <property type="evidence" value="ECO:0007669"/>
    <property type="project" value="UniProtKB-UniRule"/>
</dbReference>
<dbReference type="PANTHER" id="PTHR43977">
    <property type="entry name" value="STRUCTURAL MAINTENANCE OF CHROMOSOMES PROTEIN 3"/>
    <property type="match status" value="1"/>
</dbReference>
<comment type="domain">
    <text evidence="7">Contains large globular domains required for ATP hydrolysis at each terminus and a third globular domain forming a flexible hinge near the middle of the molecule. These domains are separated by coiled-coil structures.</text>
</comment>
<sequence length="980" mass="110971">MKLIKLEALGFKSFAEPITLRFDGGVVGIVGPNGSGKSNINDAIRWVLGEQSSKELRGDTMEDVIFSGSKTVQPMNKAQVTLTFDNRDRLCSIDTDLVVISRLLERGKGTNEYFLNGEKCRHKDIKVLAMETGIGKSSLAIISQGTVSDIANSNDEDRRLIFEEAAGVSKYKLRRAESERKLINSESSLKTVETIVKELEKQLIPLKTKAEKALKYKAMFDELKTVEIGYLAHEIESNTELYEQLNNELEGVQETKDSYSREIETIKEQIHQKRESLKELNSKISKANGKKEGIESLLKNMEDSVNEERIRRNLIISGQSIVSEQERIQAIILELQTWESKEKYLQESLTESENKRKETEDKIKLAEQQVNETNRKINELSARLHKLNGRLEHLKQKLRHDTNLSRGTASIVQNKVLFKGYIGLVSELFSVPREYTIAIETILKHASQNIVVQNQDVAIKGIEYLKKNESGRATFIPLSSLKPKFVRDDYLMIAKNHRSFVGIASELVSIDERHQILNDYLLGNILIVKDIQSAAELSKTLENRYMIVSLDGNVIRTGGIMVGGEAEISNILGIQAHIDELNAEKPGLENVLHQLRKSLSNYEQTIKNDRVMFSNYDSRVMTTLSELKSAQNKITKFKTDISLSKEHNKDFNISDSSLSEDKIAELRRDLSVVKYDIQSNLAIKESVEADLNVLDEQKDKLVELSNALNTSFFEKTNLFNKTQNKLEKHKERLGEHYQLTLEYAKEHFPLTISLSQAREIVKELRREIDQLGSVDLNSIEELNEVQKRYDEHVANKDEVYQAIEILKQAIDELDKKITMRLTNIVDDVNQEMHKVFSSMFGGGTAKVEFVDPKNILESGISIFAQPPGKSIKNLKLFSGGEKSLIAISLLFAILRARPLPLCILDEVEAALDEANVVRFAEYLQELKSKTQFLVITHRPGTMSRVDAIIGATMQTRGVTSVFSVKLDDAKKLIDKENHSN</sequence>
<dbReference type="GO" id="GO:0007059">
    <property type="term" value="P:chromosome segregation"/>
    <property type="evidence" value="ECO:0007669"/>
    <property type="project" value="UniProtKB-UniRule"/>
</dbReference>
<keyword evidence="2 7" id="KW-0963">Cytoplasm</keyword>
<evidence type="ECO:0000256" key="6">
    <source>
        <dbReference type="ARBA" id="ARBA00023125"/>
    </source>
</evidence>
<dbReference type="GO" id="GO:0005737">
    <property type="term" value="C:cytoplasm"/>
    <property type="evidence" value="ECO:0007669"/>
    <property type="project" value="UniProtKB-SubCell"/>
</dbReference>
<protein>
    <recommendedName>
        <fullName evidence="7">Chromosome partition protein Smc</fullName>
    </recommendedName>
</protein>
<evidence type="ECO:0000256" key="3">
    <source>
        <dbReference type="ARBA" id="ARBA00022741"/>
    </source>
</evidence>
<dbReference type="SUPFAM" id="SSF52540">
    <property type="entry name" value="P-loop containing nucleoside triphosphate hydrolases"/>
    <property type="match status" value="1"/>
</dbReference>
<evidence type="ECO:0000313" key="10">
    <source>
        <dbReference type="Proteomes" id="UP000464317"/>
    </source>
</evidence>
<dbReference type="KEGG" id="mfel:JPM2_1410"/>
<dbReference type="AlphaFoldDB" id="A0A809SEK3"/>
<dbReference type="InterPro" id="IPR024704">
    <property type="entry name" value="SMC"/>
</dbReference>
<organism evidence="9 10">
    <name type="scientific">Mycoplasmopsis felis</name>
    <dbReference type="NCBI Taxonomy" id="33923"/>
    <lineage>
        <taxon>Bacteria</taxon>
        <taxon>Bacillati</taxon>
        <taxon>Mycoplasmatota</taxon>
        <taxon>Mycoplasmoidales</taxon>
        <taxon>Metamycoplasmataceae</taxon>
        <taxon>Mycoplasmopsis</taxon>
    </lineage>
</organism>
<comment type="function">
    <text evidence="7">Required for chromosome condensation and partitioning.</text>
</comment>
<dbReference type="PIRSF" id="PIRSF005719">
    <property type="entry name" value="SMC"/>
    <property type="match status" value="1"/>
</dbReference>
<dbReference type="Pfam" id="PF06470">
    <property type="entry name" value="SMC_hinge"/>
    <property type="match status" value="1"/>
</dbReference>
<dbReference type="EMBL" id="AP022325">
    <property type="protein sequence ID" value="BBU47448.1"/>
    <property type="molecule type" value="Genomic_DNA"/>
</dbReference>
<dbReference type="GO" id="GO:0003677">
    <property type="term" value="F:DNA binding"/>
    <property type="evidence" value="ECO:0007669"/>
    <property type="project" value="UniProtKB-UniRule"/>
</dbReference>
<keyword evidence="6 7" id="KW-0238">DNA-binding</keyword>
<comment type="subcellular location">
    <subcellularLocation>
        <location evidence="1 7">Cytoplasm</location>
    </subcellularLocation>
</comment>
<comment type="similarity">
    <text evidence="7">Belongs to the SMC family.</text>
</comment>
<evidence type="ECO:0000313" key="9">
    <source>
        <dbReference type="EMBL" id="BBU47448.1"/>
    </source>
</evidence>
<dbReference type="InterPro" id="IPR011890">
    <property type="entry name" value="SMC_prok"/>
</dbReference>
<name>A0A809SEK3_9BACT</name>
<dbReference type="InterPro" id="IPR036277">
    <property type="entry name" value="SMC_hinge_sf"/>
</dbReference>
<dbReference type="Pfam" id="PF02463">
    <property type="entry name" value="SMC_N"/>
    <property type="match status" value="2"/>
</dbReference>
<comment type="subunit">
    <text evidence="7">Homodimer.</text>
</comment>
<proteinExistence type="inferred from homology"/>
<dbReference type="RefSeq" id="WP_161552967.1">
    <property type="nucleotide sequence ID" value="NZ_AP022325.1"/>
</dbReference>
<reference evidence="9 10" key="1">
    <citation type="submission" date="2020-01" db="EMBL/GenBank/DDBJ databases">
        <title>Complete genome sequence of Mycoplasma felis strain Myco-2.</title>
        <authorList>
            <person name="Kinoshita Y."/>
            <person name="Niwa H."/>
            <person name="Uchida-Fujii E."/>
            <person name="Nukada T."/>
        </authorList>
    </citation>
    <scope>NUCLEOTIDE SEQUENCE [LARGE SCALE GENOMIC DNA]</scope>
    <source>
        <strain evidence="9 10">Myco-2</strain>
    </source>
</reference>
<keyword evidence="10" id="KW-1185">Reference proteome</keyword>